<keyword evidence="2" id="KW-1185">Reference proteome</keyword>
<dbReference type="Proteomes" id="UP000030689">
    <property type="component" value="Unassembled WGS sequence"/>
</dbReference>
<proteinExistence type="predicted"/>
<organism evidence="1 2">
    <name type="scientific">Eutrema salsugineum</name>
    <name type="common">Saltwater cress</name>
    <name type="synonym">Sisymbrium salsugineum</name>
    <dbReference type="NCBI Taxonomy" id="72664"/>
    <lineage>
        <taxon>Eukaryota</taxon>
        <taxon>Viridiplantae</taxon>
        <taxon>Streptophyta</taxon>
        <taxon>Embryophyta</taxon>
        <taxon>Tracheophyta</taxon>
        <taxon>Spermatophyta</taxon>
        <taxon>Magnoliopsida</taxon>
        <taxon>eudicotyledons</taxon>
        <taxon>Gunneridae</taxon>
        <taxon>Pentapetalae</taxon>
        <taxon>rosids</taxon>
        <taxon>malvids</taxon>
        <taxon>Brassicales</taxon>
        <taxon>Brassicaceae</taxon>
        <taxon>Eutremeae</taxon>
        <taxon>Eutrema</taxon>
    </lineage>
</organism>
<gene>
    <name evidence="1" type="ORF">EUTSA_v10015590mg</name>
</gene>
<evidence type="ECO:0000313" key="1">
    <source>
        <dbReference type="EMBL" id="ESQ40740.1"/>
    </source>
</evidence>
<dbReference type="KEGG" id="eus:EUTSA_v10015590mg"/>
<evidence type="ECO:0000313" key="2">
    <source>
        <dbReference type="Proteomes" id="UP000030689"/>
    </source>
</evidence>
<feature type="non-terminal residue" evidence="1">
    <location>
        <position position="65"/>
    </location>
</feature>
<dbReference type="AlphaFoldDB" id="V4KS20"/>
<sequence length="65" mass="7410">MKSRDNNPSEPCHICGDIGVEKFIMTCFNCREVREHISPSRALHISNLVDNDIKDLATDYLMSND</sequence>
<name>V4KS20_EUTSA</name>
<reference evidence="1 2" key="1">
    <citation type="journal article" date="2013" name="Front. Plant Sci.">
        <title>The Reference Genome of the Halophytic Plant Eutrema salsugineum.</title>
        <authorList>
            <person name="Yang R."/>
            <person name="Jarvis D.E."/>
            <person name="Chen H."/>
            <person name="Beilstein M.A."/>
            <person name="Grimwood J."/>
            <person name="Jenkins J."/>
            <person name="Shu S."/>
            <person name="Prochnik S."/>
            <person name="Xin M."/>
            <person name="Ma C."/>
            <person name="Schmutz J."/>
            <person name="Wing R.A."/>
            <person name="Mitchell-Olds T."/>
            <person name="Schumaker K.S."/>
            <person name="Wang X."/>
        </authorList>
    </citation>
    <scope>NUCLEOTIDE SEQUENCE [LARGE SCALE GENOMIC DNA]</scope>
</reference>
<protein>
    <submittedName>
        <fullName evidence="1">Uncharacterized protein</fullName>
    </submittedName>
</protein>
<accession>V4KS20</accession>
<dbReference type="EMBL" id="KI517464">
    <property type="protein sequence ID" value="ESQ40740.1"/>
    <property type="molecule type" value="Genomic_DNA"/>
</dbReference>
<dbReference type="Gramene" id="ESQ40740">
    <property type="protein sequence ID" value="ESQ40740"/>
    <property type="gene ID" value="EUTSA_v10015590mg"/>
</dbReference>